<evidence type="ECO:0000259" key="1">
    <source>
        <dbReference type="Pfam" id="PF09951"/>
    </source>
</evidence>
<dbReference type="PANTHER" id="PTHR38743:SF2">
    <property type="entry name" value="DUF2185 DOMAIN-CONTAINING PROTEIN"/>
    <property type="match status" value="1"/>
</dbReference>
<protein>
    <submittedName>
        <fullName evidence="2">Protein of uncharacterized function (DUF2185)</fullName>
    </submittedName>
</protein>
<dbReference type="EMBL" id="LR134495">
    <property type="protein sequence ID" value="VEI75944.1"/>
    <property type="molecule type" value="Genomic_DNA"/>
</dbReference>
<name>A0A3S5B3B9_MANHA</name>
<feature type="domain" description="Immunity protein Imm33" evidence="1">
    <location>
        <begin position="29"/>
        <end position="111"/>
    </location>
</feature>
<dbReference type="Pfam" id="PF09951">
    <property type="entry name" value="Imm33"/>
    <property type="match status" value="1"/>
</dbReference>
<dbReference type="Proteomes" id="UP000271188">
    <property type="component" value="Chromosome"/>
</dbReference>
<dbReference type="RefSeq" id="WP_126301508.1">
    <property type="nucleotide sequence ID" value="NZ_LR134495.1"/>
</dbReference>
<gene>
    <name evidence="2" type="ORF">NCTC10643_00670</name>
</gene>
<dbReference type="InterPro" id="IPR018689">
    <property type="entry name" value="Imm33_dom"/>
</dbReference>
<evidence type="ECO:0000313" key="3">
    <source>
        <dbReference type="Proteomes" id="UP000271188"/>
    </source>
</evidence>
<dbReference type="AlphaFoldDB" id="A0A3S5B3B9"/>
<proteinExistence type="predicted"/>
<organism evidence="2 3">
    <name type="scientific">Mannheimia haemolytica</name>
    <name type="common">Pasteurella haemolytica</name>
    <dbReference type="NCBI Taxonomy" id="75985"/>
    <lineage>
        <taxon>Bacteria</taxon>
        <taxon>Pseudomonadati</taxon>
        <taxon>Pseudomonadota</taxon>
        <taxon>Gammaproteobacteria</taxon>
        <taxon>Pasteurellales</taxon>
        <taxon>Pasteurellaceae</taxon>
        <taxon>Mannheimia</taxon>
    </lineage>
</organism>
<reference evidence="2" key="1">
    <citation type="submission" date="2018-12" db="EMBL/GenBank/DDBJ databases">
        <authorList>
            <consortium name="Pathogen Informatics"/>
        </authorList>
    </citation>
    <scope>NUCLEOTIDE SEQUENCE [LARGE SCALE GENOMIC DNA]</scope>
    <source>
        <strain evidence="2">NCTC10643</strain>
    </source>
</reference>
<dbReference type="PANTHER" id="PTHR38743">
    <property type="entry name" value="SIMILAR TO GLYOXYLASE I FAMILY PROTEIN"/>
    <property type="match status" value="1"/>
</dbReference>
<accession>A0A3S5B3B9</accession>
<sequence>MTEILLNKDAFNIAEDDLLVKDVPYGLAVVSHKISDEKLPIRFLYREEPSSDYPDSGWRLFSGYEDDEYTNNPENFSIYSLTRLANFQPEIDGDMLYSPIGSVFEKTPNSDQFELVSDWSIPNE</sequence>
<evidence type="ECO:0000313" key="2">
    <source>
        <dbReference type="EMBL" id="VEI75944.1"/>
    </source>
</evidence>